<accession>A0A4Q9BG72</accession>
<dbReference type="Proteomes" id="UP000293583">
    <property type="component" value="Unassembled WGS sequence"/>
</dbReference>
<evidence type="ECO:0000313" key="2">
    <source>
        <dbReference type="Proteomes" id="UP000293583"/>
    </source>
</evidence>
<evidence type="ECO:0000313" key="1">
    <source>
        <dbReference type="EMBL" id="TBH75026.1"/>
    </source>
</evidence>
<dbReference type="Gene3D" id="2.40.160.130">
    <property type="entry name" value="Capsule assembly protein Wzi"/>
    <property type="match status" value="1"/>
</dbReference>
<dbReference type="AlphaFoldDB" id="A0A4Q9BG72"/>
<reference evidence="1 2" key="1">
    <citation type="submission" date="2019-02" db="EMBL/GenBank/DDBJ databases">
        <title>Genome of a new Bacteroidetes strain.</title>
        <authorList>
            <person name="Pitt A."/>
        </authorList>
    </citation>
    <scope>NUCLEOTIDE SEQUENCE [LARGE SCALE GENOMIC DNA]</scope>
    <source>
        <strain evidence="1 2">103A-SOEBACH</strain>
    </source>
</reference>
<dbReference type="EMBL" id="SEWY01000001">
    <property type="protein sequence ID" value="TBH75026.1"/>
    <property type="molecule type" value="Genomic_DNA"/>
</dbReference>
<comment type="caution">
    <text evidence="1">The sequence shown here is derived from an EMBL/GenBank/DDBJ whole genome shotgun (WGS) entry which is preliminary data.</text>
</comment>
<keyword evidence="2" id="KW-1185">Reference proteome</keyword>
<evidence type="ECO:0008006" key="3">
    <source>
        <dbReference type="Google" id="ProtNLM"/>
    </source>
</evidence>
<name>A0A4Q9BG72_9BACT</name>
<proteinExistence type="predicted"/>
<dbReference type="Pfam" id="PF14052">
    <property type="entry name" value="Caps_assemb_Wzi"/>
    <property type="match status" value="1"/>
</dbReference>
<sequence length="559" mass="63980">MPRIPKRKRIGRNDHKGIVHIANQRKTVGLFVHRNLYHPNLQHCAHSSLNLSMLKKMFFFFLTAQIYAQTIPVGRPDFSEERLRNQQLISGATYSFTIRPVSDSTAKGLLPATVLNQLNTYAPLGWNDGAMIPAKGLQTYLTAGFFTQYKALSLQLMPEFVYAENRDFGTFSLQGPLRAPMLVLWNSTDIPERFGTSSYSRFRLGQSALRLSSRSVSVGISTENLWWGPGFRNSLLMSNNAPGFLHGTFNSVKPLKTFLGSFEFQLIGGRLEGSGVQPLASDYIVNGINYLEPKSTDARYISALTLNYQPRWVPGLFLGFSRAFHLYTSDMGSGLTDVFPFLLPFEKKNLPLEDAKRRDQLASLNVRWVFPASHVELYGELGYNDYKNSFWDWLTSMEHSRAYILGLRKVFKQSSGRYIRLALENTTMEMTADRLVRNNGPWYRHDFVRHGYTNEGQVLGAGIGPGSNLQTFDLAFVRPASIAGFSIERYAHNMDYYYDAFKTYDAKWVDLMWGGYYQRRIQAYSFTAKLNFAWMRNYQWVLDQHVLNAQLQLSATRFF</sequence>
<organism evidence="1 2">
    <name type="scientific">Aquirufa antheringensis</name>
    <dbReference type="NCBI Taxonomy" id="2516559"/>
    <lineage>
        <taxon>Bacteria</taxon>
        <taxon>Pseudomonadati</taxon>
        <taxon>Bacteroidota</taxon>
        <taxon>Cytophagia</taxon>
        <taxon>Cytophagales</taxon>
        <taxon>Flectobacillaceae</taxon>
        <taxon>Aquirufa</taxon>
    </lineage>
</organism>
<dbReference type="InterPro" id="IPR026950">
    <property type="entry name" value="Caps_assemb_Wzi"/>
</dbReference>
<dbReference type="InterPro" id="IPR038636">
    <property type="entry name" value="Wzi_sf"/>
</dbReference>
<protein>
    <recommendedName>
        <fullName evidence="3">Capsule assembly Wzi family protein</fullName>
    </recommendedName>
</protein>
<gene>
    <name evidence="1" type="ORF">EWU20_00205</name>
</gene>